<dbReference type="OrthoDB" id="2684690at2759"/>
<reference evidence="1 2" key="1">
    <citation type="submission" date="2014-06" db="EMBL/GenBank/DDBJ databases">
        <authorList>
            <consortium name="DOE Joint Genome Institute"/>
            <person name="Kuo A."/>
            <person name="Kohler A."/>
            <person name="Nagy L.G."/>
            <person name="Floudas D."/>
            <person name="Copeland A."/>
            <person name="Barry K.W."/>
            <person name="Cichocki N."/>
            <person name="Veneault-Fourrey C."/>
            <person name="LaButti K."/>
            <person name="Lindquist E.A."/>
            <person name="Lipzen A."/>
            <person name="Lundell T."/>
            <person name="Morin E."/>
            <person name="Murat C."/>
            <person name="Sun H."/>
            <person name="Tunlid A."/>
            <person name="Henrissat B."/>
            <person name="Grigoriev I.V."/>
            <person name="Hibbett D.S."/>
            <person name="Martin F."/>
            <person name="Nordberg H.P."/>
            <person name="Cantor M.N."/>
            <person name="Hua S.X."/>
        </authorList>
    </citation>
    <scope>NUCLEOTIDE SEQUENCE [LARGE SCALE GENOMIC DNA]</scope>
    <source>
        <strain evidence="1 2">ATCC 200175</strain>
    </source>
</reference>
<accession>A0A0C9TKF0</accession>
<name>A0A0C9TKF0_PAXIN</name>
<dbReference type="Gene3D" id="3.30.70.270">
    <property type="match status" value="1"/>
</dbReference>
<organism evidence="1 2">
    <name type="scientific">Paxillus involutus ATCC 200175</name>
    <dbReference type="NCBI Taxonomy" id="664439"/>
    <lineage>
        <taxon>Eukaryota</taxon>
        <taxon>Fungi</taxon>
        <taxon>Dikarya</taxon>
        <taxon>Basidiomycota</taxon>
        <taxon>Agaricomycotina</taxon>
        <taxon>Agaricomycetes</taxon>
        <taxon>Agaricomycetidae</taxon>
        <taxon>Boletales</taxon>
        <taxon>Paxilineae</taxon>
        <taxon>Paxillaceae</taxon>
        <taxon>Paxillus</taxon>
    </lineage>
</organism>
<gene>
    <name evidence="1" type="ORF">PAXINDRAFT_89045</name>
</gene>
<dbReference type="AlphaFoldDB" id="A0A0C9TKF0"/>
<dbReference type="Proteomes" id="UP000053647">
    <property type="component" value="Unassembled WGS sequence"/>
</dbReference>
<dbReference type="InterPro" id="IPR043128">
    <property type="entry name" value="Rev_trsase/Diguanyl_cyclase"/>
</dbReference>
<dbReference type="InterPro" id="IPR043502">
    <property type="entry name" value="DNA/RNA_pol_sf"/>
</dbReference>
<evidence type="ECO:0000313" key="2">
    <source>
        <dbReference type="Proteomes" id="UP000053647"/>
    </source>
</evidence>
<dbReference type="HOGENOM" id="CLU_200677_1_1_1"/>
<dbReference type="EMBL" id="KN819652">
    <property type="protein sequence ID" value="KIJ08307.1"/>
    <property type="molecule type" value="Genomic_DNA"/>
</dbReference>
<evidence type="ECO:0000313" key="1">
    <source>
        <dbReference type="EMBL" id="KIJ08307.1"/>
    </source>
</evidence>
<reference evidence="2" key="2">
    <citation type="submission" date="2015-01" db="EMBL/GenBank/DDBJ databases">
        <title>Evolutionary Origins and Diversification of the Mycorrhizal Mutualists.</title>
        <authorList>
            <consortium name="DOE Joint Genome Institute"/>
            <consortium name="Mycorrhizal Genomics Consortium"/>
            <person name="Kohler A."/>
            <person name="Kuo A."/>
            <person name="Nagy L.G."/>
            <person name="Floudas D."/>
            <person name="Copeland A."/>
            <person name="Barry K.W."/>
            <person name="Cichocki N."/>
            <person name="Veneault-Fourrey C."/>
            <person name="LaButti K."/>
            <person name="Lindquist E.A."/>
            <person name="Lipzen A."/>
            <person name="Lundell T."/>
            <person name="Morin E."/>
            <person name="Murat C."/>
            <person name="Riley R."/>
            <person name="Ohm R."/>
            <person name="Sun H."/>
            <person name="Tunlid A."/>
            <person name="Henrissat B."/>
            <person name="Grigoriev I.V."/>
            <person name="Hibbett D.S."/>
            <person name="Martin F."/>
        </authorList>
    </citation>
    <scope>NUCLEOTIDE SEQUENCE [LARGE SCALE GENOMIC DNA]</scope>
    <source>
        <strain evidence="2">ATCC 200175</strain>
    </source>
</reference>
<proteinExistence type="predicted"/>
<dbReference type="SUPFAM" id="SSF56672">
    <property type="entry name" value="DNA/RNA polymerases"/>
    <property type="match status" value="1"/>
</dbReference>
<protein>
    <submittedName>
        <fullName evidence="1">Uncharacterized protein</fullName>
    </submittedName>
</protein>
<keyword evidence="2" id="KW-1185">Reference proteome</keyword>
<sequence>MKVLKRLREHDFYLKLEKCKFNVDEADYLGLILKEGVIKMDLVKLKAITKWNVLENQGCMILLRIL</sequence>